<evidence type="ECO:0000259" key="6">
    <source>
        <dbReference type="Pfam" id="PF02803"/>
    </source>
</evidence>
<dbReference type="InterPro" id="IPR020617">
    <property type="entry name" value="Thiolase_C"/>
</dbReference>
<proteinExistence type="inferred from homology"/>
<evidence type="ECO:0000313" key="7">
    <source>
        <dbReference type="EMBL" id="GAA4057708.1"/>
    </source>
</evidence>
<keyword evidence="2 4" id="KW-0808">Transferase</keyword>
<dbReference type="Pfam" id="PF00108">
    <property type="entry name" value="Thiolase_N"/>
    <property type="match status" value="1"/>
</dbReference>
<protein>
    <submittedName>
        <fullName evidence="7">Thiolase family protein</fullName>
    </submittedName>
</protein>
<evidence type="ECO:0000256" key="1">
    <source>
        <dbReference type="ARBA" id="ARBA00010982"/>
    </source>
</evidence>
<dbReference type="InterPro" id="IPR020616">
    <property type="entry name" value="Thiolase_N"/>
</dbReference>
<dbReference type="NCBIfam" id="TIGR01930">
    <property type="entry name" value="AcCoA-C-Actrans"/>
    <property type="match status" value="1"/>
</dbReference>
<dbReference type="InterPro" id="IPR016039">
    <property type="entry name" value="Thiolase-like"/>
</dbReference>
<keyword evidence="3 4" id="KW-0012">Acyltransferase</keyword>
<dbReference type="SUPFAM" id="SSF53901">
    <property type="entry name" value="Thiolase-like"/>
    <property type="match status" value="2"/>
</dbReference>
<dbReference type="InterPro" id="IPR020613">
    <property type="entry name" value="Thiolase_CS"/>
</dbReference>
<dbReference type="PANTHER" id="PTHR43365">
    <property type="entry name" value="BLR7806 PROTEIN"/>
    <property type="match status" value="1"/>
</dbReference>
<dbReference type="Pfam" id="PF02803">
    <property type="entry name" value="Thiolase_C"/>
    <property type="match status" value="1"/>
</dbReference>
<feature type="domain" description="Thiolase C-terminal" evidence="6">
    <location>
        <begin position="276"/>
        <end position="398"/>
    </location>
</feature>
<evidence type="ECO:0000256" key="4">
    <source>
        <dbReference type="RuleBase" id="RU003557"/>
    </source>
</evidence>
<reference evidence="8" key="1">
    <citation type="journal article" date="2019" name="Int. J. Syst. Evol. Microbiol.">
        <title>The Global Catalogue of Microorganisms (GCM) 10K type strain sequencing project: providing services to taxonomists for standard genome sequencing and annotation.</title>
        <authorList>
            <consortium name="The Broad Institute Genomics Platform"/>
            <consortium name="The Broad Institute Genome Sequencing Center for Infectious Disease"/>
            <person name="Wu L."/>
            <person name="Ma J."/>
        </authorList>
    </citation>
    <scope>NUCLEOTIDE SEQUENCE [LARGE SCALE GENOMIC DNA]</scope>
    <source>
        <strain evidence="8">JCM 16702</strain>
    </source>
</reference>
<dbReference type="PROSITE" id="PS00737">
    <property type="entry name" value="THIOLASE_2"/>
    <property type="match status" value="1"/>
</dbReference>
<dbReference type="RefSeq" id="WP_344940483.1">
    <property type="nucleotide sequence ID" value="NZ_BAAAZG010000001.1"/>
</dbReference>
<dbReference type="Gene3D" id="3.40.47.10">
    <property type="match status" value="2"/>
</dbReference>
<dbReference type="PANTHER" id="PTHR43365:SF1">
    <property type="entry name" value="ACETYL-COA C-ACYLTRANSFERASE"/>
    <property type="match status" value="1"/>
</dbReference>
<accession>A0ABP7V203</accession>
<dbReference type="PIRSF" id="PIRSF000429">
    <property type="entry name" value="Ac-CoA_Ac_transf"/>
    <property type="match status" value="1"/>
</dbReference>
<organism evidence="7 8">
    <name type="scientific">Actinomadura miaoliensis</name>
    <dbReference type="NCBI Taxonomy" id="430685"/>
    <lineage>
        <taxon>Bacteria</taxon>
        <taxon>Bacillati</taxon>
        <taxon>Actinomycetota</taxon>
        <taxon>Actinomycetes</taxon>
        <taxon>Streptosporangiales</taxon>
        <taxon>Thermomonosporaceae</taxon>
        <taxon>Actinomadura</taxon>
    </lineage>
</organism>
<comment type="similarity">
    <text evidence="1 4">Belongs to the thiolase-like superfamily. Thiolase family.</text>
</comment>
<dbReference type="CDD" id="cd00751">
    <property type="entry name" value="thiolase"/>
    <property type="match status" value="1"/>
</dbReference>
<evidence type="ECO:0000259" key="5">
    <source>
        <dbReference type="Pfam" id="PF00108"/>
    </source>
</evidence>
<evidence type="ECO:0000256" key="3">
    <source>
        <dbReference type="ARBA" id="ARBA00023315"/>
    </source>
</evidence>
<feature type="domain" description="Thiolase N-terminal" evidence="5">
    <location>
        <begin position="11"/>
        <end position="267"/>
    </location>
</feature>
<dbReference type="EMBL" id="BAAAZG010000001">
    <property type="protein sequence ID" value="GAA4057708.1"/>
    <property type="molecule type" value="Genomic_DNA"/>
</dbReference>
<name>A0ABP7V203_9ACTN</name>
<evidence type="ECO:0000313" key="8">
    <source>
        <dbReference type="Proteomes" id="UP001500683"/>
    </source>
</evidence>
<gene>
    <name evidence="7" type="ORF">GCM10022214_07230</name>
</gene>
<keyword evidence="8" id="KW-1185">Reference proteome</keyword>
<dbReference type="InterPro" id="IPR002155">
    <property type="entry name" value="Thiolase"/>
</dbReference>
<comment type="caution">
    <text evidence="7">The sequence shown here is derived from an EMBL/GenBank/DDBJ whole genome shotgun (WGS) entry which is preliminary data.</text>
</comment>
<sequence length="399" mass="41306">MQQGHPPAEAVIVDAVRTASARGRPGGGLADVHPVDLLARTFTALLARHDLDPGLVDDVLVGCVSQVGEQSATPGRMAWLAAGLPPHVPAATIDRKCGSSQQALHFAAQAVMSGCQDVVVVAGVESMSRVPMGSARAGADPYGTAVGERYAPGLVPQGVAAELVAARWKLGRDDLDAYAVRSHRLAAAARDSGAFDREIVPVGTPAGAFARDETIRPDSTVERLAALRPAFARDDVAARFPEIGWHVTAGNSSQITDGAAALLVMSAGRCAELGLTPRARVHAMAVCGDDPLLMLTAPIPATRRVLERSGLTLADIDHIEINEAFASVPLAWLAEFPDADPARVNPRGGAIALGHPLGASGARLAATMLHALEDGGGRYGLQLMCEAGGMANATVIERL</sequence>
<dbReference type="Proteomes" id="UP001500683">
    <property type="component" value="Unassembled WGS sequence"/>
</dbReference>
<evidence type="ECO:0000256" key="2">
    <source>
        <dbReference type="ARBA" id="ARBA00022679"/>
    </source>
</evidence>